<evidence type="ECO:0000256" key="2">
    <source>
        <dbReference type="ARBA" id="ARBA00009303"/>
    </source>
</evidence>
<dbReference type="RefSeq" id="WP_038066566.1">
    <property type="nucleotide sequence ID" value="NZ_JPSL02000036.1"/>
</dbReference>
<keyword evidence="4" id="KW-0472">Membrane</keyword>
<gene>
    <name evidence="5" type="ORF">THFILI_01945</name>
</gene>
<comment type="similarity">
    <text evidence="2">Belongs to the ribonucleoside diphosphate reductase small chain family.</text>
</comment>
<dbReference type="InterPro" id="IPR009078">
    <property type="entry name" value="Ferritin-like_SF"/>
</dbReference>
<keyword evidence="4" id="KW-0812">Transmembrane</keyword>
<dbReference type="Pfam" id="PF00268">
    <property type="entry name" value="Ribonuc_red_sm"/>
    <property type="match status" value="1"/>
</dbReference>
<dbReference type="EMBL" id="JPSL02000036">
    <property type="protein sequence ID" value="KGQ21227.1"/>
    <property type="molecule type" value="Genomic_DNA"/>
</dbReference>
<dbReference type="CDD" id="cd01049">
    <property type="entry name" value="RNRR2"/>
    <property type="match status" value="1"/>
</dbReference>
<dbReference type="Gene3D" id="1.10.620.20">
    <property type="entry name" value="Ribonucleotide Reductase, subunit A"/>
    <property type="match status" value="1"/>
</dbReference>
<evidence type="ECO:0000256" key="4">
    <source>
        <dbReference type="SAM" id="Phobius"/>
    </source>
</evidence>
<evidence type="ECO:0000256" key="1">
    <source>
        <dbReference type="ARBA" id="ARBA00001962"/>
    </source>
</evidence>
<organism evidence="5 6">
    <name type="scientific">Thermus filiformis</name>
    <dbReference type="NCBI Taxonomy" id="276"/>
    <lineage>
        <taxon>Bacteria</taxon>
        <taxon>Thermotogati</taxon>
        <taxon>Deinococcota</taxon>
        <taxon>Deinococci</taxon>
        <taxon>Thermales</taxon>
        <taxon>Thermaceae</taxon>
        <taxon>Thermus</taxon>
    </lineage>
</organism>
<reference evidence="5 6" key="1">
    <citation type="journal article" date="2015" name="Genome Announc.">
        <title>Draft Genome Sequence of the Thermophile Thermus filiformis ATCC 43280, Producer of Carotenoid-(Di)glucoside-Branched Fatty Acid (Di)esters and Source of Hyperthermostable Enzymes of Biotechnological Interest.</title>
        <authorList>
            <person name="Mandelli F."/>
            <person name="Oliveira Ramires B."/>
            <person name="Couger M.B."/>
            <person name="Paixao D.A."/>
            <person name="Camilo C.M."/>
            <person name="Polikarpov I."/>
            <person name="Prade R."/>
            <person name="Riano-Pachon D.M."/>
            <person name="Squina F.M."/>
        </authorList>
    </citation>
    <scope>NUCLEOTIDE SEQUENCE [LARGE SCALE GENOMIC DNA]</scope>
    <source>
        <strain evidence="5 6">ATCC 43280</strain>
    </source>
</reference>
<accession>A0A0A2WR58</accession>
<keyword evidence="4" id="KW-1133">Transmembrane helix</keyword>
<feature type="transmembrane region" description="Helical" evidence="4">
    <location>
        <begin position="150"/>
        <end position="174"/>
    </location>
</feature>
<dbReference type="InterPro" id="IPR000358">
    <property type="entry name" value="RNR_small_fam"/>
</dbReference>
<name>A0A0A2WR58_THEFI</name>
<evidence type="ECO:0000256" key="3">
    <source>
        <dbReference type="ARBA" id="ARBA00012274"/>
    </source>
</evidence>
<dbReference type="GO" id="GO:0009263">
    <property type="term" value="P:deoxyribonucleotide biosynthetic process"/>
    <property type="evidence" value="ECO:0007669"/>
    <property type="project" value="InterPro"/>
</dbReference>
<dbReference type="STRING" id="276.THFILI_01945"/>
<dbReference type="GO" id="GO:0004748">
    <property type="term" value="F:ribonucleoside-diphosphate reductase activity, thioredoxin disulfide as acceptor"/>
    <property type="evidence" value="ECO:0007669"/>
    <property type="project" value="UniProtKB-EC"/>
</dbReference>
<proteinExistence type="inferred from homology"/>
<dbReference type="InterPro" id="IPR033909">
    <property type="entry name" value="RNR_small"/>
</dbReference>
<dbReference type="OrthoDB" id="9766544at2"/>
<protein>
    <recommendedName>
        <fullName evidence="3">ribonucleoside-diphosphate reductase</fullName>
        <ecNumber evidence="3">1.17.4.1</ecNumber>
    </recommendedName>
</protein>
<dbReference type="InterPro" id="IPR012348">
    <property type="entry name" value="RNR-like"/>
</dbReference>
<dbReference type="EC" id="1.17.4.1" evidence="3"/>
<dbReference type="UniPathway" id="UPA00326"/>
<comment type="cofactor">
    <cofactor evidence="1">
        <name>Fe cation</name>
        <dbReference type="ChEBI" id="CHEBI:24875"/>
    </cofactor>
</comment>
<comment type="caution">
    <text evidence="5">The sequence shown here is derived from an EMBL/GenBank/DDBJ whole genome shotgun (WGS) entry which is preliminary data.</text>
</comment>
<dbReference type="AlphaFoldDB" id="A0A0A2WR58"/>
<evidence type="ECO:0000313" key="6">
    <source>
        <dbReference type="Proteomes" id="UP000030364"/>
    </source>
</evidence>
<dbReference type="Proteomes" id="UP000030364">
    <property type="component" value="Unassembled WGS sequence"/>
</dbReference>
<keyword evidence="6" id="KW-1185">Reference proteome</keyword>
<sequence length="325" mass="37353">MLTEPRAHYRPYEYPALLGYRDAIRHSYWLHTEFSYASDLQDYALVGEKERSLVARSLLAIAQVELSVKLFWARLYEVFPKPEVAEVGMTFAESEVRHANAYAHLLELLGLEDLFPRALEEPALKERARLLREALGRASRMSSEKNLRDYALALFLFSAFTEHVSLFSQFYVLMALNRRAGRFKGISNAIEATSKEENIHGLFGVELLRLLRAERPGLFGGFEEEALAFAQALYRGEEALLDWIFAGGDAEVVGREEAGEFLKHRLNEVLRLHGLPAPFPVREGVLKDKDWFELELLADKEVDFFNKRSVAYARRVRSYDPEELF</sequence>
<dbReference type="SUPFAM" id="SSF47240">
    <property type="entry name" value="Ferritin-like"/>
    <property type="match status" value="1"/>
</dbReference>
<dbReference type="PATRIC" id="fig|276.5.peg.1985"/>
<evidence type="ECO:0000313" key="5">
    <source>
        <dbReference type="EMBL" id="KGQ21227.1"/>
    </source>
</evidence>